<evidence type="ECO:0000313" key="14">
    <source>
        <dbReference type="Proteomes" id="UP001558481"/>
    </source>
</evidence>
<dbReference type="EMBL" id="JAYWLU010000006">
    <property type="protein sequence ID" value="MEX3594490.1"/>
    <property type="molecule type" value="Genomic_DNA"/>
</dbReference>
<comment type="subunit">
    <text evidence="3">Homodimer.</text>
</comment>
<keyword evidence="8" id="KW-0010">Activator</keyword>
<evidence type="ECO:0000259" key="12">
    <source>
        <dbReference type="PROSITE" id="PS50944"/>
    </source>
</evidence>
<dbReference type="SUPFAM" id="SSF50037">
    <property type="entry name" value="C-terminal domain of transcriptional repressors"/>
    <property type="match status" value="1"/>
</dbReference>
<evidence type="ECO:0000256" key="1">
    <source>
        <dbReference type="ARBA" id="ARBA00004496"/>
    </source>
</evidence>
<dbReference type="InterPro" id="IPR007167">
    <property type="entry name" value="Fe-transptr_FeoA-like"/>
</dbReference>
<sequence length="249" mass="26037">MQPAELSSSTQDYLKTIWQLGEWSPEKVTTTTLAARMGLAASTVSEALKKLTAQGMVTRPSYGVVELTEEGRSVAVTMVRRHRLLETFLTTKLGYAWDEVHDEAEVLEHAVSEKFLDRIDALLGHPAADPHGDVIPSPSGVIAAPTAVQLVDVLEPVAVDVVRVSDDDPATLRYLAGVGVVPGTRLRVLPDSGSPGMVAVSVEAAATGAHGRVAGDGDGAGDAAPSIADPQSVVSMGVLAAEAVWVTRV</sequence>
<feature type="domain" description="HTH dtxR-type" evidence="12">
    <location>
        <begin position="6"/>
        <end position="68"/>
    </location>
</feature>
<dbReference type="Gene3D" id="1.10.60.10">
    <property type="entry name" value="Iron dependent repressor, metal binding and dimerisation domain"/>
    <property type="match status" value="1"/>
</dbReference>
<comment type="similarity">
    <text evidence="2">Belongs to the DtxR/MntR family.</text>
</comment>
<keyword evidence="7" id="KW-0238">DNA-binding</keyword>
<reference evidence="13 14" key="1">
    <citation type="journal article" date="2024" name="Fungal Genet. Biol.">
        <title>The porcine skin microbiome exhibits broad fungal antagonism.</title>
        <authorList>
            <person name="De La Cruz K.F."/>
            <person name="Townsend E.C."/>
            <person name="Alex Cheong J.Z."/>
            <person name="Salamzade R."/>
            <person name="Liu A."/>
            <person name="Sandstrom S."/>
            <person name="Davila E."/>
            <person name="Huang L."/>
            <person name="Xu K.H."/>
            <person name="Wu S.Y."/>
            <person name="Meudt J.J."/>
            <person name="Shanmuganayagam D."/>
            <person name="Gibson A.L.F."/>
            <person name="Kalan L.R."/>
        </authorList>
    </citation>
    <scope>NUCLEOTIDE SEQUENCE [LARGE SCALE GENOMIC DNA]</scope>
    <source>
        <strain evidence="13 14">LK2625</strain>
    </source>
</reference>
<dbReference type="PROSITE" id="PS50944">
    <property type="entry name" value="HTH_DTXR"/>
    <property type="match status" value="1"/>
</dbReference>
<name>A0ABV3V1C7_9MICC</name>
<dbReference type="Pfam" id="PF04023">
    <property type="entry name" value="FeoA"/>
    <property type="match status" value="1"/>
</dbReference>
<dbReference type="Pfam" id="PF02742">
    <property type="entry name" value="Fe_dep_repr_C"/>
    <property type="match status" value="1"/>
</dbReference>
<keyword evidence="4" id="KW-0963">Cytoplasm</keyword>
<evidence type="ECO:0000256" key="4">
    <source>
        <dbReference type="ARBA" id="ARBA00022490"/>
    </source>
</evidence>
<comment type="caution">
    <text evidence="13">The sequence shown here is derived from an EMBL/GenBank/DDBJ whole genome shotgun (WGS) entry which is preliminary data.</text>
</comment>
<keyword evidence="5" id="KW-0678">Repressor</keyword>
<keyword evidence="10" id="KW-0464">Manganese</keyword>
<dbReference type="SUPFAM" id="SSF46785">
    <property type="entry name" value="Winged helix' DNA-binding domain"/>
    <property type="match status" value="1"/>
</dbReference>
<evidence type="ECO:0000256" key="2">
    <source>
        <dbReference type="ARBA" id="ARBA00007871"/>
    </source>
</evidence>
<dbReference type="InterPro" id="IPR022689">
    <property type="entry name" value="Iron_dep_repressor"/>
</dbReference>
<dbReference type="InterPro" id="IPR050536">
    <property type="entry name" value="DtxR_MntR_Metal-Reg"/>
</dbReference>
<dbReference type="InterPro" id="IPR036390">
    <property type="entry name" value="WH_DNA-bd_sf"/>
</dbReference>
<evidence type="ECO:0000256" key="6">
    <source>
        <dbReference type="ARBA" id="ARBA00023015"/>
    </source>
</evidence>
<dbReference type="Proteomes" id="UP001558481">
    <property type="component" value="Unassembled WGS sequence"/>
</dbReference>
<evidence type="ECO:0000313" key="13">
    <source>
        <dbReference type="EMBL" id="MEX3594490.1"/>
    </source>
</evidence>
<organism evidence="13 14">
    <name type="scientific">Kocuria carniphila</name>
    <dbReference type="NCBI Taxonomy" id="262208"/>
    <lineage>
        <taxon>Bacteria</taxon>
        <taxon>Bacillati</taxon>
        <taxon>Actinomycetota</taxon>
        <taxon>Actinomycetes</taxon>
        <taxon>Micrococcales</taxon>
        <taxon>Micrococcaceae</taxon>
        <taxon>Kocuria</taxon>
    </lineage>
</organism>
<dbReference type="InterPro" id="IPR022687">
    <property type="entry name" value="HTH_DTXR"/>
</dbReference>
<evidence type="ECO:0000256" key="7">
    <source>
        <dbReference type="ARBA" id="ARBA00023125"/>
    </source>
</evidence>
<evidence type="ECO:0000256" key="8">
    <source>
        <dbReference type="ARBA" id="ARBA00023159"/>
    </source>
</evidence>
<evidence type="ECO:0000256" key="11">
    <source>
        <dbReference type="ARBA" id="ARBA00032593"/>
    </source>
</evidence>
<accession>A0ABV3V1C7</accession>
<protein>
    <recommendedName>
        <fullName evidence="11">Manganese transport regulator</fullName>
    </recommendedName>
</protein>
<dbReference type="PANTHER" id="PTHR33238">
    <property type="entry name" value="IRON (METAL) DEPENDENT REPRESSOR, DTXR FAMILY"/>
    <property type="match status" value="1"/>
</dbReference>
<dbReference type="InterPro" id="IPR036388">
    <property type="entry name" value="WH-like_DNA-bd_sf"/>
</dbReference>
<dbReference type="SUPFAM" id="SSF47979">
    <property type="entry name" value="Iron-dependent repressor protein, dimerization domain"/>
    <property type="match status" value="1"/>
</dbReference>
<dbReference type="PANTHER" id="PTHR33238:SF11">
    <property type="entry name" value="TRANSCRIPTIONAL REGULATOR MNTR"/>
    <property type="match status" value="1"/>
</dbReference>
<evidence type="ECO:0000256" key="5">
    <source>
        <dbReference type="ARBA" id="ARBA00022491"/>
    </source>
</evidence>
<dbReference type="InterPro" id="IPR001367">
    <property type="entry name" value="Fe_dep_repressor"/>
</dbReference>
<comment type="subcellular location">
    <subcellularLocation>
        <location evidence="1">Cytoplasm</location>
    </subcellularLocation>
</comment>
<dbReference type="InterPro" id="IPR008988">
    <property type="entry name" value="Transcriptional_repressor_C"/>
</dbReference>
<keyword evidence="6" id="KW-0805">Transcription regulation</keyword>
<dbReference type="Pfam" id="PF01325">
    <property type="entry name" value="Fe_dep_repress"/>
    <property type="match status" value="1"/>
</dbReference>
<keyword evidence="14" id="KW-1185">Reference proteome</keyword>
<keyword evidence="9" id="KW-0804">Transcription</keyword>
<evidence type="ECO:0000256" key="10">
    <source>
        <dbReference type="ARBA" id="ARBA00023211"/>
    </source>
</evidence>
<evidence type="ECO:0000256" key="9">
    <source>
        <dbReference type="ARBA" id="ARBA00023163"/>
    </source>
</evidence>
<evidence type="ECO:0000256" key="3">
    <source>
        <dbReference type="ARBA" id="ARBA00011738"/>
    </source>
</evidence>
<gene>
    <name evidence="13" type="ORF">VVR66_07180</name>
</gene>
<dbReference type="InterPro" id="IPR036421">
    <property type="entry name" value="Fe_dep_repressor_sf"/>
</dbReference>
<proteinExistence type="inferred from homology"/>
<dbReference type="RefSeq" id="WP_368629207.1">
    <property type="nucleotide sequence ID" value="NZ_JAYWLU010000006.1"/>
</dbReference>
<dbReference type="SMART" id="SM00529">
    <property type="entry name" value="HTH_DTXR"/>
    <property type="match status" value="1"/>
</dbReference>
<dbReference type="Gene3D" id="1.10.10.10">
    <property type="entry name" value="Winged helix-like DNA-binding domain superfamily/Winged helix DNA-binding domain"/>
    <property type="match status" value="1"/>
</dbReference>